<dbReference type="Pfam" id="PF11985">
    <property type="entry name" value="Phage_Mu_Gp27"/>
    <property type="match status" value="1"/>
</dbReference>
<protein>
    <submittedName>
        <fullName evidence="1">Uncharacterized protein</fullName>
    </submittedName>
</protein>
<proteinExistence type="predicted"/>
<evidence type="ECO:0000313" key="2">
    <source>
        <dbReference type="Proteomes" id="UP000219331"/>
    </source>
</evidence>
<keyword evidence="2" id="KW-1185">Reference proteome</keyword>
<dbReference type="EMBL" id="OBML01000017">
    <property type="protein sequence ID" value="SOC26888.1"/>
    <property type="molecule type" value="Genomic_DNA"/>
</dbReference>
<dbReference type="InterPro" id="IPR021874">
    <property type="entry name" value="Phage_Mu_Gp27"/>
</dbReference>
<dbReference type="Proteomes" id="UP000219331">
    <property type="component" value="Unassembled WGS sequence"/>
</dbReference>
<evidence type="ECO:0000313" key="1">
    <source>
        <dbReference type="EMBL" id="SOC26888.1"/>
    </source>
</evidence>
<dbReference type="OrthoDB" id="7594814at2"/>
<name>A0A285TT53_9HYPH</name>
<reference evidence="1 2" key="1">
    <citation type="submission" date="2017-08" db="EMBL/GenBank/DDBJ databases">
        <authorList>
            <person name="de Groot N.N."/>
        </authorList>
    </citation>
    <scope>NUCLEOTIDE SEQUENCE [LARGE SCALE GENOMIC DNA]</scope>
    <source>
        <strain evidence="1 2">USBA 352</strain>
    </source>
</reference>
<dbReference type="RefSeq" id="WP_097176616.1">
    <property type="nucleotide sequence ID" value="NZ_OBML01000017.1"/>
</dbReference>
<accession>A0A285TT53</accession>
<dbReference type="AlphaFoldDB" id="A0A285TT53"/>
<sequence>MAGRGRLSSIDLLPEEAQDDIVWACQQLYTRTRSQEDIRFELNDRLEAKGLEPISRSAFNRKAMRLATAQRRMQDARAMFEGLSEQFTAEDVDQNTVILGEFIKTLIVELVGDESGEKTPKQAMELARAFQATVAAQKISTERRQKIEADFAAKAGKAIEEVAKAKGLTADTVEAIRSKVLGVDP</sequence>
<gene>
    <name evidence="1" type="ORF">SAMN05421512_11716</name>
</gene>
<organism evidence="1 2">
    <name type="scientific">Stappia indica</name>
    <dbReference type="NCBI Taxonomy" id="538381"/>
    <lineage>
        <taxon>Bacteria</taxon>
        <taxon>Pseudomonadati</taxon>
        <taxon>Pseudomonadota</taxon>
        <taxon>Alphaproteobacteria</taxon>
        <taxon>Hyphomicrobiales</taxon>
        <taxon>Stappiaceae</taxon>
        <taxon>Stappia</taxon>
    </lineage>
</organism>